<sequence>HVKVRYRGLRKNTQQLHTLFALANLWMARGRLLKNSQSKPGVGA</sequence>
<comment type="caution">
    <text evidence="1">The sequence shown here is derived from an EMBL/GenBank/DDBJ whole genome shotgun (WGS) entry which is preliminary data.</text>
</comment>
<evidence type="ECO:0000313" key="2">
    <source>
        <dbReference type="EMBL" id="KAB0583362.1"/>
    </source>
</evidence>
<protein>
    <submittedName>
        <fullName evidence="1">Transposase</fullName>
    </submittedName>
</protein>
<evidence type="ECO:0000313" key="1">
    <source>
        <dbReference type="EMBL" id="KAB0583208.1"/>
    </source>
</evidence>
<dbReference type="EMBL" id="VZOT01000030">
    <property type="protein sequence ID" value="KAB0583362.1"/>
    <property type="molecule type" value="Genomic_DNA"/>
</dbReference>
<dbReference type="EMBL" id="VZOT01000037">
    <property type="protein sequence ID" value="KAB0583208.1"/>
    <property type="molecule type" value="Genomic_DNA"/>
</dbReference>
<gene>
    <name evidence="2" type="ORF">F7P80_16610</name>
    <name evidence="1" type="ORF">F7P80_16660</name>
</gene>
<proteinExistence type="predicted"/>
<organism evidence="1">
    <name type="scientific">Comamonas kerstersii</name>
    <dbReference type="NCBI Taxonomy" id="225992"/>
    <lineage>
        <taxon>Bacteria</taxon>
        <taxon>Pseudomonadati</taxon>
        <taxon>Pseudomonadota</taxon>
        <taxon>Betaproteobacteria</taxon>
        <taxon>Burkholderiales</taxon>
        <taxon>Comamonadaceae</taxon>
        <taxon>Comamonas</taxon>
    </lineage>
</organism>
<name>A0A643FFB8_9BURK</name>
<feature type="non-terminal residue" evidence="1">
    <location>
        <position position="1"/>
    </location>
</feature>
<accession>A0A643FFB8</accession>
<dbReference type="AlphaFoldDB" id="A0A643FFB8"/>
<reference evidence="1" key="1">
    <citation type="submission" date="2019-09" db="EMBL/GenBank/DDBJ databases">
        <title>Draft genome sequences of 48 bacterial type strains from the CCUG.</title>
        <authorList>
            <person name="Tunovic T."/>
            <person name="Pineiro-Iglesias B."/>
            <person name="Unosson C."/>
            <person name="Inganas E."/>
            <person name="Ohlen M."/>
            <person name="Cardew S."/>
            <person name="Jensie-Markopoulos S."/>
            <person name="Salva-Serra F."/>
            <person name="Jaen-Luchoro D."/>
            <person name="Karlsson R."/>
            <person name="Svensson-Stadler L."/>
            <person name="Chun J."/>
            <person name="Moore E."/>
        </authorList>
    </citation>
    <scope>NUCLEOTIDE SEQUENCE</scope>
    <source>
        <strain evidence="1">CCUG 15333</strain>
    </source>
</reference>